<evidence type="ECO:0000313" key="3">
    <source>
        <dbReference type="Proteomes" id="UP001431775"/>
    </source>
</evidence>
<accession>A0ABT6Q8Q9</accession>
<keyword evidence="1" id="KW-0175">Coiled coil</keyword>
<comment type="caution">
    <text evidence="2">The sequence shown here is derived from an EMBL/GenBank/DDBJ whole genome shotgun (WGS) entry which is preliminary data.</text>
</comment>
<name>A0ABT6Q8Q9_9PROT</name>
<reference evidence="2" key="1">
    <citation type="submission" date="2023-05" db="EMBL/GenBank/DDBJ databases">
        <title>Whole genome sequence of Commensalibacter sp.</title>
        <authorList>
            <person name="Charoenyingcharoen P."/>
            <person name="Yukphan P."/>
        </authorList>
    </citation>
    <scope>NUCLEOTIDE SEQUENCE</scope>
    <source>
        <strain evidence="2">TBRC 10068</strain>
    </source>
</reference>
<keyword evidence="3" id="KW-1185">Reference proteome</keyword>
<sequence length="107" mass="11872">MTESLISKEELQQLQEDVKNLKLENQRLSAALLLLEQLISSFAVDLDPKDRTALIHKIDNNFHELGGADTIPIASTPSRSSTALNVAKKLHQLSSISAMFPQTKDFI</sequence>
<protein>
    <submittedName>
        <fullName evidence="2">BZIP transcription factor</fullName>
    </submittedName>
</protein>
<dbReference type="RefSeq" id="WP_281462905.1">
    <property type="nucleotide sequence ID" value="NZ_JASBAN010000001.1"/>
</dbReference>
<feature type="coiled-coil region" evidence="1">
    <location>
        <begin position="4"/>
        <end position="38"/>
    </location>
</feature>
<evidence type="ECO:0000256" key="1">
    <source>
        <dbReference type="SAM" id="Coils"/>
    </source>
</evidence>
<dbReference type="CDD" id="cd14686">
    <property type="entry name" value="bZIP"/>
    <property type="match status" value="1"/>
</dbReference>
<organism evidence="2 3">
    <name type="scientific">Commensalibacter nepenthis</name>
    <dbReference type="NCBI Taxonomy" id="3043872"/>
    <lineage>
        <taxon>Bacteria</taxon>
        <taxon>Pseudomonadati</taxon>
        <taxon>Pseudomonadota</taxon>
        <taxon>Alphaproteobacteria</taxon>
        <taxon>Acetobacterales</taxon>
        <taxon>Acetobacteraceae</taxon>
    </lineage>
</organism>
<proteinExistence type="predicted"/>
<gene>
    <name evidence="2" type="ORF">QJV33_08415</name>
</gene>
<evidence type="ECO:0000313" key="2">
    <source>
        <dbReference type="EMBL" id="MDI2113293.1"/>
    </source>
</evidence>
<dbReference type="EMBL" id="JASBAN010000001">
    <property type="protein sequence ID" value="MDI2113293.1"/>
    <property type="molecule type" value="Genomic_DNA"/>
</dbReference>
<dbReference type="Proteomes" id="UP001431775">
    <property type="component" value="Unassembled WGS sequence"/>
</dbReference>